<keyword evidence="3" id="KW-1185">Reference proteome</keyword>
<feature type="chain" id="PRO_5034503365" description="Extracellular membrane protein CFEM domain-containing protein" evidence="1">
    <location>
        <begin position="22"/>
        <end position="229"/>
    </location>
</feature>
<evidence type="ECO:0000313" key="2">
    <source>
        <dbReference type="EMBL" id="KAF4435888.1"/>
    </source>
</evidence>
<reference evidence="2" key="1">
    <citation type="submission" date="2020-01" db="EMBL/GenBank/DDBJ databases">
        <title>Identification and distribution of gene clusters putatively required for synthesis of sphingolipid metabolism inhibitors in phylogenetically diverse species of the filamentous fungus Fusarium.</title>
        <authorList>
            <person name="Kim H.-S."/>
            <person name="Busman M."/>
            <person name="Brown D.W."/>
            <person name="Divon H."/>
            <person name="Uhlig S."/>
            <person name="Proctor R.H."/>
        </authorList>
    </citation>
    <scope>NUCLEOTIDE SEQUENCE</scope>
    <source>
        <strain evidence="2">NRRL 53441</strain>
    </source>
</reference>
<accession>A0A8H4NJZ9</accession>
<dbReference type="EMBL" id="JAADJG010000830">
    <property type="protein sequence ID" value="KAF4435888.1"/>
    <property type="molecule type" value="Genomic_DNA"/>
</dbReference>
<keyword evidence="1" id="KW-0732">Signal</keyword>
<gene>
    <name evidence="2" type="ORF">F53441_13396</name>
</gene>
<evidence type="ECO:0000313" key="3">
    <source>
        <dbReference type="Proteomes" id="UP000605986"/>
    </source>
</evidence>
<organism evidence="2 3">
    <name type="scientific">Fusarium austroafricanum</name>
    <dbReference type="NCBI Taxonomy" id="2364996"/>
    <lineage>
        <taxon>Eukaryota</taxon>
        <taxon>Fungi</taxon>
        <taxon>Dikarya</taxon>
        <taxon>Ascomycota</taxon>
        <taxon>Pezizomycotina</taxon>
        <taxon>Sordariomycetes</taxon>
        <taxon>Hypocreomycetidae</taxon>
        <taxon>Hypocreales</taxon>
        <taxon>Nectriaceae</taxon>
        <taxon>Fusarium</taxon>
        <taxon>Fusarium concolor species complex</taxon>
    </lineage>
</organism>
<feature type="signal peptide" evidence="1">
    <location>
        <begin position="1"/>
        <end position="21"/>
    </location>
</feature>
<name>A0A8H4NJZ9_9HYPO</name>
<proteinExistence type="predicted"/>
<evidence type="ECO:0008006" key="4">
    <source>
        <dbReference type="Google" id="ProtNLM"/>
    </source>
</evidence>
<comment type="caution">
    <text evidence="2">The sequence shown here is derived from an EMBL/GenBank/DDBJ whole genome shotgun (WGS) entry which is preliminary data.</text>
</comment>
<sequence>MIFTNFAAGLVAALSINGVYAGPCRPTTQTTAIASSETTAATSSDTTTAETTAAVSSDTTTAETSFATSTVLTTSGLDFTTDLTTFITLTADTTTSELATTSAWVPADLFPCTDVSECVANVRVCDPGRCGCLNGFCRVLTDTTTAATATSAAVDETTTTAAADETTTTEAVNETTTTADATITSAAVNEFACSTNEECDQYTIEGYDCMLSTCVCEGTTCRVSIIITD</sequence>
<dbReference type="AlphaFoldDB" id="A0A8H4NJZ9"/>
<protein>
    <recommendedName>
        <fullName evidence="4">Extracellular membrane protein CFEM domain-containing protein</fullName>
    </recommendedName>
</protein>
<dbReference type="Proteomes" id="UP000605986">
    <property type="component" value="Unassembled WGS sequence"/>
</dbReference>
<evidence type="ECO:0000256" key="1">
    <source>
        <dbReference type="SAM" id="SignalP"/>
    </source>
</evidence>
<dbReference type="OrthoDB" id="5105982at2759"/>